<feature type="signal peptide" evidence="4">
    <location>
        <begin position="1"/>
        <end position="19"/>
    </location>
</feature>
<dbReference type="Gene3D" id="3.40.720.10">
    <property type="entry name" value="Alkaline Phosphatase, subunit A"/>
    <property type="match status" value="1"/>
</dbReference>
<evidence type="ECO:0000256" key="2">
    <source>
        <dbReference type="ARBA" id="ARBA00022801"/>
    </source>
</evidence>
<dbReference type="SUPFAM" id="SSF48371">
    <property type="entry name" value="ARM repeat"/>
    <property type="match status" value="1"/>
</dbReference>
<dbReference type="SUPFAM" id="SSF53649">
    <property type="entry name" value="Alkaline phosphatase-like"/>
    <property type="match status" value="1"/>
</dbReference>
<proteinExistence type="inferred from homology"/>
<sequence>MLLRSLVLLLLGITSVASAAERPNILWLSIEDASCHLGCYGDEHARTPNLDEFAKQSVLYENAFVCAPVCAPCRSSIITGVYPTSLGTHNMRSKVKLPPEIQPFTMYLREAGYYCSNNKKEDYQFKPPKGTWDESSGEAHWKNRKDDQPFFAVFNYTGTHESATRGDQPKYDKVTSVLSEDERHDPAQLELPPYYPDTPKVRQEWARYYNCMTAMDKWVADQLQELDDAGLTEDTIVFFWSDHGVGLPRGKRWLYDSGIKVPLIVRIPEKWQKKLRGQPSTEVEGSKAIGDNHRVPSMAAGTRTDELVSLVDLPETVLNLAGLSIPTYMQGRAFLGPNLTPEREYIYAARDRMDERYDMSRCVRTKRYKYIRNYMPWRPWTQWVSYGEVSDIMQELRRLKAEGGLNEEQSRWMADVKPVDELYDLENDPHELNNLMASADWVGNEDTEPLQGRLKFYRMVLRDLGIISESQFTPMESVCGSRYGWFFPHPMFRVNERSTRVYSISELGFKAAFPEYDMEDRAAYLERDVTLPQTENRYWSVIGIGRPSAPASEGGPAALAAGHAHELLEEALLDDQDSVRIAAAEMFALCRGRSEYVPFLIEAYENAESPWDRVQAANVIDLLPDFDEHADELRPVVERVQNNLKAETEAALGTDRQGLGYVERCTERLAERLGLDK</sequence>
<keyword evidence="7" id="KW-1185">Reference proteome</keyword>
<evidence type="ECO:0000259" key="5">
    <source>
        <dbReference type="Pfam" id="PF00884"/>
    </source>
</evidence>
<feature type="region of interest" description="Disordered" evidence="3">
    <location>
        <begin position="276"/>
        <end position="296"/>
    </location>
</feature>
<dbReference type="Pfam" id="PF00884">
    <property type="entry name" value="Sulfatase"/>
    <property type="match status" value="2"/>
</dbReference>
<dbReference type="AlphaFoldDB" id="A0A9X2FAT6"/>
<keyword evidence="2" id="KW-0378">Hydrolase</keyword>
<dbReference type="Proteomes" id="UP001155241">
    <property type="component" value="Unassembled WGS sequence"/>
</dbReference>
<dbReference type="PANTHER" id="PTHR42693">
    <property type="entry name" value="ARYLSULFATASE FAMILY MEMBER"/>
    <property type="match status" value="1"/>
</dbReference>
<reference evidence="6" key="1">
    <citation type="submission" date="2022-06" db="EMBL/GenBank/DDBJ databases">
        <title>Aeoliella straminimaris, a novel planctomycete from sediments.</title>
        <authorList>
            <person name="Vitorino I.R."/>
            <person name="Lage O.M."/>
        </authorList>
    </citation>
    <scope>NUCLEOTIDE SEQUENCE</scope>
    <source>
        <strain evidence="6">ICT_H6.2</strain>
    </source>
</reference>
<dbReference type="PANTHER" id="PTHR42693:SF53">
    <property type="entry name" value="ENDO-4-O-SULFATASE"/>
    <property type="match status" value="1"/>
</dbReference>
<dbReference type="RefSeq" id="WP_252853627.1">
    <property type="nucleotide sequence ID" value="NZ_JAMXLR010000055.1"/>
</dbReference>
<feature type="chain" id="PRO_5040846866" evidence="4">
    <location>
        <begin position="20"/>
        <end position="677"/>
    </location>
</feature>
<dbReference type="InterPro" id="IPR050738">
    <property type="entry name" value="Sulfatase"/>
</dbReference>
<comment type="caution">
    <text evidence="6">The sequence shown here is derived from an EMBL/GenBank/DDBJ whole genome shotgun (WGS) entry which is preliminary data.</text>
</comment>
<dbReference type="InterPro" id="IPR016024">
    <property type="entry name" value="ARM-type_fold"/>
</dbReference>
<feature type="domain" description="Sulfatase N-terminal" evidence="5">
    <location>
        <begin position="139"/>
        <end position="322"/>
    </location>
</feature>
<gene>
    <name evidence="6" type="ORF">NG895_16510</name>
</gene>
<evidence type="ECO:0000313" key="6">
    <source>
        <dbReference type="EMBL" id="MCO6045515.1"/>
    </source>
</evidence>
<feature type="domain" description="Sulfatase N-terminal" evidence="5">
    <location>
        <begin position="23"/>
        <end position="114"/>
    </location>
</feature>
<keyword evidence="4" id="KW-0732">Signal</keyword>
<protein>
    <submittedName>
        <fullName evidence="6">Sulfatase</fullName>
    </submittedName>
</protein>
<accession>A0A9X2FAT6</accession>
<evidence type="ECO:0000256" key="4">
    <source>
        <dbReference type="SAM" id="SignalP"/>
    </source>
</evidence>
<dbReference type="InterPro" id="IPR017850">
    <property type="entry name" value="Alkaline_phosphatase_core_sf"/>
</dbReference>
<evidence type="ECO:0000313" key="7">
    <source>
        <dbReference type="Proteomes" id="UP001155241"/>
    </source>
</evidence>
<comment type="similarity">
    <text evidence="1">Belongs to the sulfatase family.</text>
</comment>
<dbReference type="EMBL" id="JAMXLR010000055">
    <property type="protein sequence ID" value="MCO6045515.1"/>
    <property type="molecule type" value="Genomic_DNA"/>
</dbReference>
<evidence type="ECO:0000256" key="3">
    <source>
        <dbReference type="SAM" id="MobiDB-lite"/>
    </source>
</evidence>
<dbReference type="InterPro" id="IPR000917">
    <property type="entry name" value="Sulfatase_N"/>
</dbReference>
<dbReference type="GO" id="GO:0004065">
    <property type="term" value="F:arylsulfatase activity"/>
    <property type="evidence" value="ECO:0007669"/>
    <property type="project" value="TreeGrafter"/>
</dbReference>
<name>A0A9X2FAT6_9BACT</name>
<dbReference type="CDD" id="cd16027">
    <property type="entry name" value="SGSH"/>
    <property type="match status" value="1"/>
</dbReference>
<organism evidence="6 7">
    <name type="scientific">Aeoliella straminimaris</name>
    <dbReference type="NCBI Taxonomy" id="2954799"/>
    <lineage>
        <taxon>Bacteria</taxon>
        <taxon>Pseudomonadati</taxon>
        <taxon>Planctomycetota</taxon>
        <taxon>Planctomycetia</taxon>
        <taxon>Pirellulales</taxon>
        <taxon>Lacipirellulaceae</taxon>
        <taxon>Aeoliella</taxon>
    </lineage>
</organism>
<evidence type="ECO:0000256" key="1">
    <source>
        <dbReference type="ARBA" id="ARBA00008779"/>
    </source>
</evidence>